<evidence type="ECO:0000313" key="2">
    <source>
        <dbReference type="Proteomes" id="UP001369958"/>
    </source>
</evidence>
<proteinExistence type="predicted"/>
<name>A0ABZ2HUT4_9HYPH</name>
<dbReference type="EMBL" id="CP146275">
    <property type="protein sequence ID" value="WWT31414.1"/>
    <property type="molecule type" value="Genomic_DNA"/>
</dbReference>
<dbReference type="InterPro" id="IPR009679">
    <property type="entry name" value="Phage_186_CII-like"/>
</dbReference>
<protein>
    <submittedName>
        <fullName evidence="1">Phage regulatory CII family protein</fullName>
    </submittedName>
</protein>
<gene>
    <name evidence="1" type="ORF">V6617_10240</name>
</gene>
<keyword evidence="2" id="KW-1185">Reference proteome</keyword>
<dbReference type="Pfam" id="PF06892">
    <property type="entry name" value="Phage_CP76"/>
    <property type="match status" value="1"/>
</dbReference>
<sequence>MSSARHLPKRDYDALKAAFRALVQLVGGTRAAERITRVSHQQIDRYGSTQPDFVDVFAPMDVVADLEAECGQQTVTRKLAELADHVLIPLPAVAGSSARIDVITARTVQSFGQMLTELGEARADGTIDAEEARKLDPQFSELITKLVKMRREVAQMAESEDLP</sequence>
<reference evidence="1 2" key="1">
    <citation type="submission" date="2024-02" db="EMBL/GenBank/DDBJ databases">
        <title>Complete genome sequence of Pelagibacterium nitratireducens ZH15.</title>
        <authorList>
            <person name="Zhao L.H."/>
        </authorList>
    </citation>
    <scope>NUCLEOTIDE SEQUENCE [LARGE SCALE GENOMIC DNA]</scope>
    <source>
        <strain evidence="1 2">ZH15</strain>
    </source>
</reference>
<organism evidence="1 2">
    <name type="scientific">Pelagibacterium nitratireducens</name>
    <dbReference type="NCBI Taxonomy" id="1046114"/>
    <lineage>
        <taxon>Bacteria</taxon>
        <taxon>Pseudomonadati</taxon>
        <taxon>Pseudomonadota</taxon>
        <taxon>Alphaproteobacteria</taxon>
        <taxon>Hyphomicrobiales</taxon>
        <taxon>Devosiaceae</taxon>
        <taxon>Pelagibacterium</taxon>
    </lineage>
</organism>
<accession>A0ABZ2HUT4</accession>
<dbReference type="RefSeq" id="WP_338606884.1">
    <property type="nucleotide sequence ID" value="NZ_CP146275.1"/>
</dbReference>
<dbReference type="Proteomes" id="UP001369958">
    <property type="component" value="Chromosome"/>
</dbReference>
<evidence type="ECO:0000313" key="1">
    <source>
        <dbReference type="EMBL" id="WWT31414.1"/>
    </source>
</evidence>